<keyword evidence="3" id="KW-1185">Reference proteome</keyword>
<accession>A0A6A4PR67</accession>
<reference evidence="3" key="1">
    <citation type="journal article" date="2020" name="Nat. Commun.">
        <title>Genome sequence of the cluster root forming white lupin.</title>
        <authorList>
            <person name="Hufnagel B."/>
            <person name="Marques A."/>
            <person name="Soriano A."/>
            <person name="Marques L."/>
            <person name="Divol F."/>
            <person name="Doumas P."/>
            <person name="Sallet E."/>
            <person name="Mancinotti D."/>
            <person name="Carrere S."/>
            <person name="Marande W."/>
            <person name="Arribat S."/>
            <person name="Keller J."/>
            <person name="Huneau C."/>
            <person name="Blein T."/>
            <person name="Aime D."/>
            <person name="Laguerre M."/>
            <person name="Taylor J."/>
            <person name="Schubert V."/>
            <person name="Nelson M."/>
            <person name="Geu-Flores F."/>
            <person name="Crespi M."/>
            <person name="Gallardo-Guerrero K."/>
            <person name="Delaux P.-M."/>
            <person name="Salse J."/>
            <person name="Berges H."/>
            <person name="Guyot R."/>
            <person name="Gouzy J."/>
            <person name="Peret B."/>
        </authorList>
    </citation>
    <scope>NUCLEOTIDE SEQUENCE [LARGE SCALE GENOMIC DNA]</scope>
    <source>
        <strain evidence="3">cv. Amiga</strain>
    </source>
</reference>
<dbReference type="OrthoDB" id="786795at2759"/>
<evidence type="ECO:0000259" key="1">
    <source>
        <dbReference type="Pfam" id="PF00582"/>
    </source>
</evidence>
<dbReference type="InterPro" id="IPR006016">
    <property type="entry name" value="UspA"/>
</dbReference>
<dbReference type="InterPro" id="IPR014729">
    <property type="entry name" value="Rossmann-like_a/b/a_fold"/>
</dbReference>
<dbReference type="Proteomes" id="UP000447434">
    <property type="component" value="Chromosome 11"/>
</dbReference>
<dbReference type="Gene3D" id="3.40.50.620">
    <property type="entry name" value="HUPs"/>
    <property type="match status" value="1"/>
</dbReference>
<organism evidence="2 3">
    <name type="scientific">Lupinus albus</name>
    <name type="common">White lupine</name>
    <name type="synonym">Lupinus termis</name>
    <dbReference type="NCBI Taxonomy" id="3870"/>
    <lineage>
        <taxon>Eukaryota</taxon>
        <taxon>Viridiplantae</taxon>
        <taxon>Streptophyta</taxon>
        <taxon>Embryophyta</taxon>
        <taxon>Tracheophyta</taxon>
        <taxon>Spermatophyta</taxon>
        <taxon>Magnoliopsida</taxon>
        <taxon>eudicotyledons</taxon>
        <taxon>Gunneridae</taxon>
        <taxon>Pentapetalae</taxon>
        <taxon>rosids</taxon>
        <taxon>fabids</taxon>
        <taxon>Fabales</taxon>
        <taxon>Fabaceae</taxon>
        <taxon>Papilionoideae</taxon>
        <taxon>50 kb inversion clade</taxon>
        <taxon>genistoids sensu lato</taxon>
        <taxon>core genistoids</taxon>
        <taxon>Genisteae</taxon>
        <taxon>Lupinus</taxon>
    </lineage>
</organism>
<protein>
    <submittedName>
        <fullName evidence="2">Putative rossmann-like alpha/beta/alpha sandwich protein</fullName>
    </submittedName>
</protein>
<evidence type="ECO:0000313" key="2">
    <source>
        <dbReference type="EMBL" id="KAE9603754.1"/>
    </source>
</evidence>
<name>A0A6A4PR67_LUPAL</name>
<comment type="caution">
    <text evidence="2">The sequence shown here is derived from an EMBL/GenBank/DDBJ whole genome shotgun (WGS) entry which is preliminary data.</text>
</comment>
<dbReference type="EMBL" id="WOCE01000011">
    <property type="protein sequence ID" value="KAE9603754.1"/>
    <property type="molecule type" value="Genomic_DNA"/>
</dbReference>
<sequence length="88" mass="9828">MWLPKNNTEIKDGVNGFVAVAVDKEKGSQNALKWAIDLLLNRSSIVFLIHVKLKPTLLSPSPSLYSQSKLSICAIYKIIHVSSYNHSF</sequence>
<dbReference type="AlphaFoldDB" id="A0A6A4PR67"/>
<dbReference type="Pfam" id="PF00582">
    <property type="entry name" value="Usp"/>
    <property type="match status" value="1"/>
</dbReference>
<evidence type="ECO:0000313" key="3">
    <source>
        <dbReference type="Proteomes" id="UP000447434"/>
    </source>
</evidence>
<gene>
    <name evidence="2" type="ORF">Lalb_Chr11g0064211</name>
</gene>
<proteinExistence type="predicted"/>
<feature type="domain" description="UspA" evidence="1">
    <location>
        <begin position="18"/>
        <end position="66"/>
    </location>
</feature>